<proteinExistence type="predicted"/>
<evidence type="ECO:0000313" key="1">
    <source>
        <dbReference type="EMBL" id="JAD22315.1"/>
    </source>
</evidence>
<protein>
    <submittedName>
        <fullName evidence="1">Uncharacterized protein</fullName>
    </submittedName>
</protein>
<accession>A0A0A8YA71</accession>
<reference evidence="1" key="2">
    <citation type="journal article" date="2015" name="Data Brief">
        <title>Shoot transcriptome of the giant reed, Arundo donax.</title>
        <authorList>
            <person name="Barrero R.A."/>
            <person name="Guerrero F.D."/>
            <person name="Moolhuijzen P."/>
            <person name="Goolsby J.A."/>
            <person name="Tidwell J."/>
            <person name="Bellgard S.E."/>
            <person name="Bellgard M.I."/>
        </authorList>
    </citation>
    <scope>NUCLEOTIDE SEQUENCE</scope>
    <source>
        <tissue evidence="1">Shoot tissue taken approximately 20 cm above the soil surface</tissue>
    </source>
</reference>
<organism evidence="1">
    <name type="scientific">Arundo donax</name>
    <name type="common">Giant reed</name>
    <name type="synonym">Donax arundinaceus</name>
    <dbReference type="NCBI Taxonomy" id="35708"/>
    <lineage>
        <taxon>Eukaryota</taxon>
        <taxon>Viridiplantae</taxon>
        <taxon>Streptophyta</taxon>
        <taxon>Embryophyta</taxon>
        <taxon>Tracheophyta</taxon>
        <taxon>Spermatophyta</taxon>
        <taxon>Magnoliopsida</taxon>
        <taxon>Liliopsida</taxon>
        <taxon>Poales</taxon>
        <taxon>Poaceae</taxon>
        <taxon>PACMAD clade</taxon>
        <taxon>Arundinoideae</taxon>
        <taxon>Arundineae</taxon>
        <taxon>Arundo</taxon>
    </lineage>
</organism>
<dbReference type="AlphaFoldDB" id="A0A0A8YA71"/>
<sequence>MEQHTEPHFAETKSSKLLELISVTTLVAVKIGKMHMGSFS</sequence>
<name>A0A0A8YA71_ARUDO</name>
<dbReference type="EMBL" id="GBRH01275580">
    <property type="protein sequence ID" value="JAD22315.1"/>
    <property type="molecule type" value="Transcribed_RNA"/>
</dbReference>
<reference evidence="1" key="1">
    <citation type="submission" date="2014-09" db="EMBL/GenBank/DDBJ databases">
        <authorList>
            <person name="Magalhaes I.L.F."/>
            <person name="Oliveira U."/>
            <person name="Santos F.R."/>
            <person name="Vidigal T.H.D.A."/>
            <person name="Brescovit A.D."/>
            <person name="Santos A.J."/>
        </authorList>
    </citation>
    <scope>NUCLEOTIDE SEQUENCE</scope>
    <source>
        <tissue evidence="1">Shoot tissue taken approximately 20 cm above the soil surface</tissue>
    </source>
</reference>